<name>A0A4P7D5C5_9BURK</name>
<keyword evidence="2" id="KW-1185">Reference proteome</keyword>
<protein>
    <submittedName>
        <fullName evidence="1">Uncharacterized protein</fullName>
    </submittedName>
</protein>
<dbReference type="Proteomes" id="UP000295727">
    <property type="component" value="Chromosome 3"/>
</dbReference>
<dbReference type="AlphaFoldDB" id="A0A4P7D5C5"/>
<organism evidence="1 2">
    <name type="scientific">Paraburkholderia pallida</name>
    <dbReference type="NCBI Taxonomy" id="2547399"/>
    <lineage>
        <taxon>Bacteria</taxon>
        <taxon>Pseudomonadati</taxon>
        <taxon>Pseudomonadota</taxon>
        <taxon>Betaproteobacteria</taxon>
        <taxon>Burkholderiales</taxon>
        <taxon>Burkholderiaceae</taxon>
        <taxon>Paraburkholderia</taxon>
    </lineage>
</organism>
<dbReference type="KEGG" id="ppai:E1956_32105"/>
<dbReference type="RefSeq" id="WP_134756796.1">
    <property type="nucleotide sequence ID" value="NZ_CP038150.1"/>
</dbReference>
<sequence length="121" mass="13124">MREKGEVAARLIDVMQEGICGTATELAMRVKADARSVRAVLRLWLEAGIVHVAEEVVPGRARVFRYGGTSSPPAGLSGAMSHKPRRGPVVVVDRWPQLDSDLAAAVDAMVRVRGREPVRAR</sequence>
<evidence type="ECO:0000313" key="2">
    <source>
        <dbReference type="Proteomes" id="UP000295727"/>
    </source>
</evidence>
<gene>
    <name evidence="1" type="ORF">E1956_32105</name>
</gene>
<dbReference type="EMBL" id="CP038150">
    <property type="protein sequence ID" value="QBR01794.1"/>
    <property type="molecule type" value="Genomic_DNA"/>
</dbReference>
<accession>A0A4P7D5C5</accession>
<reference evidence="1 2" key="1">
    <citation type="submission" date="2019-03" db="EMBL/GenBank/DDBJ databases">
        <title>Paraburkholderia sp. 7MH5, isolated from subtropical forest soil.</title>
        <authorList>
            <person name="Gao Z.-H."/>
            <person name="Qiu L.-H."/>
        </authorList>
    </citation>
    <scope>NUCLEOTIDE SEQUENCE [LARGE SCALE GENOMIC DNA]</scope>
    <source>
        <strain evidence="1 2">7MH5</strain>
    </source>
</reference>
<proteinExistence type="predicted"/>
<evidence type="ECO:0000313" key="1">
    <source>
        <dbReference type="EMBL" id="QBR01794.1"/>
    </source>
</evidence>
<dbReference type="OrthoDB" id="9103183at2"/>